<dbReference type="InterPro" id="IPR048406">
    <property type="entry name" value="GldM_Ig-like-2"/>
</dbReference>
<dbReference type="InterPro" id="IPR022720">
    <property type="entry name" value="Motility-assoc_prot_GldM_N"/>
</dbReference>
<dbReference type="RefSeq" id="WP_279649980.1">
    <property type="nucleotide sequence ID" value="NZ_CP122539.1"/>
</dbReference>
<dbReference type="NCBIfam" id="TIGR03517">
    <property type="entry name" value="GldM_gliding"/>
    <property type="match status" value="1"/>
</dbReference>
<evidence type="ECO:0000313" key="6">
    <source>
        <dbReference type="EMBL" id="WGH74099.1"/>
    </source>
</evidence>
<proteinExistence type="predicted"/>
<evidence type="ECO:0000259" key="3">
    <source>
        <dbReference type="Pfam" id="PF12081"/>
    </source>
</evidence>
<dbReference type="InterPro" id="IPR022719">
    <property type="entry name" value="Motility-assoc_prot_GldM_C"/>
</dbReference>
<name>A0ABY8L296_9FLAO</name>
<feature type="domain" description="Gliding motility-associated protein GldM C-terminal" evidence="2">
    <location>
        <begin position="410"/>
        <end position="510"/>
    </location>
</feature>
<dbReference type="Pfam" id="PF21601">
    <property type="entry name" value="GldM_2nd"/>
    <property type="match status" value="1"/>
</dbReference>
<dbReference type="Pfam" id="PF21602">
    <property type="entry name" value="GldM_3rd"/>
    <property type="match status" value="1"/>
</dbReference>
<feature type="domain" description="Gliding motility-associated protein GldM first immunoglobulin-like" evidence="4">
    <location>
        <begin position="220"/>
        <end position="319"/>
    </location>
</feature>
<evidence type="ECO:0000259" key="4">
    <source>
        <dbReference type="Pfam" id="PF21601"/>
    </source>
</evidence>
<keyword evidence="7" id="KW-1185">Reference proteome</keyword>
<reference evidence="6 7" key="1">
    <citation type="submission" date="2023-04" db="EMBL/GenBank/DDBJ databases">
        <title>Tenacibaculum tangerinum sp. nov., isolated from sea tidal flat of South Korea.</title>
        <authorList>
            <person name="Lee S.H."/>
            <person name="Kim J.-J."/>
        </authorList>
    </citation>
    <scope>NUCLEOTIDE SEQUENCE [LARGE SCALE GENOMIC DNA]</scope>
    <source>
        <strain evidence="6 7">GRR-S3-23</strain>
    </source>
</reference>
<evidence type="ECO:0000259" key="5">
    <source>
        <dbReference type="Pfam" id="PF21602"/>
    </source>
</evidence>
<gene>
    <name evidence="6" type="primary">gldM</name>
    <name evidence="6" type="ORF">P8625_08185</name>
</gene>
<dbReference type="Pfam" id="PF12081">
    <property type="entry name" value="GldM_1st"/>
    <property type="match status" value="1"/>
</dbReference>
<feature type="domain" description="Gliding motility-associated protein GldM N-terminal" evidence="3">
    <location>
        <begin position="31"/>
        <end position="216"/>
    </location>
</feature>
<protein>
    <submittedName>
        <fullName evidence="6">Gliding motility protein GldM</fullName>
    </submittedName>
</protein>
<dbReference type="InterPro" id="IPR019859">
    <property type="entry name" value="Motility-assoc_prot_GldM"/>
</dbReference>
<dbReference type="EMBL" id="CP122539">
    <property type="protein sequence ID" value="WGH74099.1"/>
    <property type="molecule type" value="Genomic_DNA"/>
</dbReference>
<dbReference type="Proteomes" id="UP001232001">
    <property type="component" value="Chromosome"/>
</dbReference>
<accession>A0ABY8L296</accession>
<dbReference type="Pfam" id="PF12080">
    <property type="entry name" value="GldM_4th"/>
    <property type="match status" value="1"/>
</dbReference>
<feature type="coiled-coil region" evidence="1">
    <location>
        <begin position="58"/>
        <end position="85"/>
    </location>
</feature>
<evidence type="ECO:0000313" key="7">
    <source>
        <dbReference type="Proteomes" id="UP001232001"/>
    </source>
</evidence>
<feature type="domain" description="Gliding motility-associated protein GldM second immunoglobulin-like" evidence="5">
    <location>
        <begin position="324"/>
        <end position="403"/>
    </location>
</feature>
<evidence type="ECO:0000259" key="2">
    <source>
        <dbReference type="Pfam" id="PF12080"/>
    </source>
</evidence>
<sequence length="511" mass="55407">MAGGKLSPRQKMINLMYLVFIAMLAMNMSKEVLSAFGLMNEKLTVANEKAAEKNKIAYETLAQKAAEQEKQYGEAKEKTDKLKVAASELYAYIGDLKSRMTGDLEDKKAYETMDKSKFLDELFFKGGKVTKEGKEFVAKIDAFRNDAMAALEGTEVADIIATRFSTDKVTNKDGKKIDWLKYNYEGFPLIASLTKLTQIQADIKATESDALSALLQGELQSAVSMTKYEAMVVFDKGAYYPGEKLSGKVILGKKDPNLTAEKVIINGEEIASEKIQAGQVILDGPAGNVGDKELLGEFKFKEADSTVTIPIKGSYAVIPRPNEALVSADKMNVVYRGLANPLTISIPGVPSNKVAASAPGLKRTSGDKYTMYPGKGSEVNIVVTGTPAGADKAVRSVKKFRIKDIPPAVGMVRGQYDMVKMPKSSVGNVSVAAGLPDFLFDLKLNVSSFKIKVPGQVAIPVSGTRMTARAKQALTKARRNDVITIFDIQASVSGSNYKIKKVLPVNIEITN</sequence>
<keyword evidence="1" id="KW-0175">Coiled coil</keyword>
<dbReference type="InterPro" id="IPR048405">
    <property type="entry name" value="GldM_Ig-like-1"/>
</dbReference>
<evidence type="ECO:0000256" key="1">
    <source>
        <dbReference type="SAM" id="Coils"/>
    </source>
</evidence>
<organism evidence="6 7">
    <name type="scientific">Tenacibaculum tangerinum</name>
    <dbReference type="NCBI Taxonomy" id="3038772"/>
    <lineage>
        <taxon>Bacteria</taxon>
        <taxon>Pseudomonadati</taxon>
        <taxon>Bacteroidota</taxon>
        <taxon>Flavobacteriia</taxon>
        <taxon>Flavobacteriales</taxon>
        <taxon>Flavobacteriaceae</taxon>
        <taxon>Tenacibaculum</taxon>
    </lineage>
</organism>